<dbReference type="PATRIC" id="fig|92835.4.peg.707"/>
<organism evidence="2 3">
    <name type="scientific">Microbacterium terrae</name>
    <dbReference type="NCBI Taxonomy" id="69369"/>
    <lineage>
        <taxon>Bacteria</taxon>
        <taxon>Bacillati</taxon>
        <taxon>Actinomycetota</taxon>
        <taxon>Actinomycetes</taxon>
        <taxon>Micrococcales</taxon>
        <taxon>Microbacteriaceae</taxon>
        <taxon>Microbacterium</taxon>
    </lineage>
</organism>
<keyword evidence="2" id="KW-0808">Transferase</keyword>
<name>A0A0M2HBM2_9MICO</name>
<dbReference type="PROSITE" id="PS51186">
    <property type="entry name" value="GNAT"/>
    <property type="match status" value="1"/>
</dbReference>
<comment type="caution">
    <text evidence="2">The sequence shown here is derived from an EMBL/GenBank/DDBJ whole genome shotgun (WGS) entry which is preliminary data.</text>
</comment>
<protein>
    <submittedName>
        <fullName evidence="2">Acyltransferase</fullName>
    </submittedName>
</protein>
<dbReference type="OrthoDB" id="9796171at2"/>
<keyword evidence="2" id="KW-0012">Acyltransferase</keyword>
<dbReference type="Pfam" id="PF13673">
    <property type="entry name" value="Acetyltransf_10"/>
    <property type="match status" value="1"/>
</dbReference>
<keyword evidence="3" id="KW-1185">Reference proteome</keyword>
<dbReference type="AlphaFoldDB" id="A0A0M2HBM2"/>
<gene>
    <name evidence="2" type="ORF">RS81_00687</name>
</gene>
<dbReference type="GO" id="GO:0016747">
    <property type="term" value="F:acyltransferase activity, transferring groups other than amino-acyl groups"/>
    <property type="evidence" value="ECO:0007669"/>
    <property type="project" value="InterPro"/>
</dbReference>
<dbReference type="EMBL" id="JYIZ01000035">
    <property type="protein sequence ID" value="KJL43894.1"/>
    <property type="molecule type" value="Genomic_DNA"/>
</dbReference>
<evidence type="ECO:0000259" key="1">
    <source>
        <dbReference type="PROSITE" id="PS51186"/>
    </source>
</evidence>
<dbReference type="CDD" id="cd04301">
    <property type="entry name" value="NAT_SF"/>
    <property type="match status" value="1"/>
</dbReference>
<evidence type="ECO:0000313" key="2">
    <source>
        <dbReference type="EMBL" id="KJL43894.1"/>
    </source>
</evidence>
<reference evidence="2 3" key="1">
    <citation type="submission" date="2015-02" db="EMBL/GenBank/DDBJ databases">
        <title>Draft genome sequences of ten Microbacterium spp. with emphasis on heavy metal contaminated environments.</title>
        <authorList>
            <person name="Corretto E."/>
        </authorList>
    </citation>
    <scope>NUCLEOTIDE SEQUENCE [LARGE SCALE GENOMIC DNA]</scope>
    <source>
        <strain evidence="2 3">DSM 12510</strain>
    </source>
</reference>
<accession>A0A0M2HBM2</accession>
<dbReference type="STRING" id="92835.RS81_00687"/>
<sequence>MPELHHSRLREIDAETLYRMMWLRVTVFVVEQAAAYAELDGRDLEKETEHFWVSDDEASEVLATLRLLDDGDAARIGRVATAPSARGAGLAAELMRRAIARSTEKWPGRPIHLDAQMHLASWYGRFGFEVSGPQFEEDEIPHVPMARAPGPV</sequence>
<dbReference type="InterPro" id="IPR016181">
    <property type="entry name" value="Acyl_CoA_acyltransferase"/>
</dbReference>
<proteinExistence type="predicted"/>
<dbReference type="Gene3D" id="3.40.630.30">
    <property type="match status" value="1"/>
</dbReference>
<dbReference type="RefSeq" id="WP_045274693.1">
    <property type="nucleotide sequence ID" value="NZ_BAAAUP010000003.1"/>
</dbReference>
<dbReference type="Proteomes" id="UP000033956">
    <property type="component" value="Unassembled WGS sequence"/>
</dbReference>
<dbReference type="InterPro" id="IPR000182">
    <property type="entry name" value="GNAT_dom"/>
</dbReference>
<evidence type="ECO:0000313" key="3">
    <source>
        <dbReference type="Proteomes" id="UP000033956"/>
    </source>
</evidence>
<dbReference type="SUPFAM" id="SSF55729">
    <property type="entry name" value="Acyl-CoA N-acyltransferases (Nat)"/>
    <property type="match status" value="1"/>
</dbReference>
<feature type="domain" description="N-acetyltransferase" evidence="1">
    <location>
        <begin position="7"/>
        <end position="150"/>
    </location>
</feature>